<evidence type="ECO:0000313" key="12">
    <source>
        <dbReference type="EMBL" id="EJU02644.1"/>
    </source>
</evidence>
<dbReference type="OMA" id="QAYAVND"/>
<comment type="function">
    <text evidence="9">Involved in transport from the ER to the Golgi apparatus as well as in intra-Golgi transport. It belongs to a super-family of proteins called t-SNAREs or soluble NSF (N-ethylmaleimide-sensitive factor) attachment protein receptor.</text>
</comment>
<feature type="transmembrane region" description="Helical" evidence="11">
    <location>
        <begin position="203"/>
        <end position="221"/>
    </location>
</feature>
<sequence length="223" mass="24808">MATYDSLRRSLRTLESTLDAKLTTYSKLASSIPSSSSGAYEEAGTGTTELEEDISSLLDRLRDQNDHLSRILSTPSAPSGPSVSHAVQRHRDVLQDFVRDFRRTQANVKSAVDQANLLGSVRGEIEYVRSTTTDALLTERGHIDSSHRMADELLQHAHDTRAEFRTQSQSLSSVQSRISTALNSFPGINNLLSLIQSRRRRDAVILGCLIGGLLVLLWRWMTR</sequence>
<feature type="region of interest" description="Disordered" evidence="10">
    <location>
        <begin position="30"/>
        <end position="49"/>
    </location>
</feature>
<gene>
    <name evidence="12" type="ORF">DACRYDRAFT_88405</name>
</gene>
<comment type="subcellular location">
    <subcellularLocation>
        <location evidence="1">Golgi apparatus membrane</location>
        <topology evidence="1">Single-pass type IV membrane protein</topology>
    </subcellularLocation>
</comment>
<dbReference type="STRING" id="1858805.M5G1Q7"/>
<comment type="similarity">
    <text evidence="2 9">Belongs to the GOSR1 family.</text>
</comment>
<keyword evidence="3 9" id="KW-0813">Transport</keyword>
<keyword evidence="7 9" id="KW-0333">Golgi apparatus</keyword>
<reference evidence="12 13" key="1">
    <citation type="journal article" date="2012" name="Science">
        <title>The Paleozoic origin of enzymatic lignin decomposition reconstructed from 31 fungal genomes.</title>
        <authorList>
            <person name="Floudas D."/>
            <person name="Binder M."/>
            <person name="Riley R."/>
            <person name="Barry K."/>
            <person name="Blanchette R.A."/>
            <person name="Henrissat B."/>
            <person name="Martinez A.T."/>
            <person name="Otillar R."/>
            <person name="Spatafora J.W."/>
            <person name="Yadav J.S."/>
            <person name="Aerts A."/>
            <person name="Benoit I."/>
            <person name="Boyd A."/>
            <person name="Carlson A."/>
            <person name="Copeland A."/>
            <person name="Coutinho P.M."/>
            <person name="de Vries R.P."/>
            <person name="Ferreira P."/>
            <person name="Findley K."/>
            <person name="Foster B."/>
            <person name="Gaskell J."/>
            <person name="Glotzer D."/>
            <person name="Gorecki P."/>
            <person name="Heitman J."/>
            <person name="Hesse C."/>
            <person name="Hori C."/>
            <person name="Igarashi K."/>
            <person name="Jurgens J.A."/>
            <person name="Kallen N."/>
            <person name="Kersten P."/>
            <person name="Kohler A."/>
            <person name="Kuees U."/>
            <person name="Kumar T.K.A."/>
            <person name="Kuo A."/>
            <person name="LaButti K."/>
            <person name="Larrondo L.F."/>
            <person name="Lindquist E."/>
            <person name="Ling A."/>
            <person name="Lombard V."/>
            <person name="Lucas S."/>
            <person name="Lundell T."/>
            <person name="Martin R."/>
            <person name="McLaughlin D.J."/>
            <person name="Morgenstern I."/>
            <person name="Morin E."/>
            <person name="Murat C."/>
            <person name="Nagy L.G."/>
            <person name="Nolan M."/>
            <person name="Ohm R.A."/>
            <person name="Patyshakuliyeva A."/>
            <person name="Rokas A."/>
            <person name="Ruiz-Duenas F.J."/>
            <person name="Sabat G."/>
            <person name="Salamov A."/>
            <person name="Samejima M."/>
            <person name="Schmutz J."/>
            <person name="Slot J.C."/>
            <person name="St John F."/>
            <person name="Stenlid J."/>
            <person name="Sun H."/>
            <person name="Sun S."/>
            <person name="Syed K."/>
            <person name="Tsang A."/>
            <person name="Wiebenga A."/>
            <person name="Young D."/>
            <person name="Pisabarro A."/>
            <person name="Eastwood D.C."/>
            <person name="Martin F."/>
            <person name="Cullen D."/>
            <person name="Grigoriev I.V."/>
            <person name="Hibbett D.S."/>
        </authorList>
    </citation>
    <scope>NUCLEOTIDE SEQUENCE [LARGE SCALE GENOMIC DNA]</scope>
    <source>
        <strain evidence="12 13">DJM-731 SS1</strain>
    </source>
</reference>
<evidence type="ECO:0000256" key="1">
    <source>
        <dbReference type="ARBA" id="ARBA00004409"/>
    </source>
</evidence>
<evidence type="ECO:0000256" key="3">
    <source>
        <dbReference type="ARBA" id="ARBA00022448"/>
    </source>
</evidence>
<evidence type="ECO:0000256" key="6">
    <source>
        <dbReference type="ARBA" id="ARBA00022989"/>
    </source>
</evidence>
<dbReference type="GO" id="GO:0005484">
    <property type="term" value="F:SNAP receptor activity"/>
    <property type="evidence" value="ECO:0007669"/>
    <property type="project" value="TreeGrafter"/>
</dbReference>
<keyword evidence="5 9" id="KW-0653">Protein transport</keyword>
<dbReference type="Proteomes" id="UP000030653">
    <property type="component" value="Unassembled WGS sequence"/>
</dbReference>
<dbReference type="PANTHER" id="PTHR21094">
    <property type="entry name" value="GOS-28 SNARE- RELATED"/>
    <property type="match status" value="1"/>
</dbReference>
<keyword evidence="8 9" id="KW-0472">Membrane</keyword>
<dbReference type="GO" id="GO:0005797">
    <property type="term" value="C:Golgi medial cisterna"/>
    <property type="evidence" value="ECO:0007669"/>
    <property type="project" value="TreeGrafter"/>
</dbReference>
<keyword evidence="6 11" id="KW-1133">Transmembrane helix</keyword>
<protein>
    <recommendedName>
        <fullName evidence="9">Golgi SNAP receptor complex member 1</fullName>
    </recommendedName>
</protein>
<organism evidence="12 13">
    <name type="scientific">Dacryopinax primogenitus (strain DJM 731)</name>
    <name type="common">Brown rot fungus</name>
    <dbReference type="NCBI Taxonomy" id="1858805"/>
    <lineage>
        <taxon>Eukaryota</taxon>
        <taxon>Fungi</taxon>
        <taxon>Dikarya</taxon>
        <taxon>Basidiomycota</taxon>
        <taxon>Agaricomycotina</taxon>
        <taxon>Dacrymycetes</taxon>
        <taxon>Dacrymycetales</taxon>
        <taxon>Dacrymycetaceae</taxon>
        <taxon>Dacryopinax</taxon>
    </lineage>
</organism>
<evidence type="ECO:0000256" key="2">
    <source>
        <dbReference type="ARBA" id="ARBA00008473"/>
    </source>
</evidence>
<dbReference type="InterPro" id="IPR023601">
    <property type="entry name" value="Golgi_SNAP_su1"/>
</dbReference>
<dbReference type="Pfam" id="PF12352">
    <property type="entry name" value="V-SNARE_C"/>
    <property type="match status" value="1"/>
</dbReference>
<dbReference type="GO" id="GO:0048219">
    <property type="term" value="P:inter-Golgi cisterna vesicle-mediated transport"/>
    <property type="evidence" value="ECO:0007669"/>
    <property type="project" value="TreeGrafter"/>
</dbReference>
<dbReference type="PANTHER" id="PTHR21094:SF2">
    <property type="entry name" value="GOLGI SNAP RECEPTOR COMPLEX MEMBER 1"/>
    <property type="match status" value="1"/>
</dbReference>
<comment type="subunit">
    <text evidence="9">Component of several multiprotein Golgi SNARE complexes.</text>
</comment>
<dbReference type="PIRSF" id="PIRSF027109">
    <property type="entry name" value="Golgi_SNARE"/>
    <property type="match status" value="1"/>
</dbReference>
<dbReference type="HOGENOM" id="CLU_078034_0_1_1"/>
<dbReference type="GO" id="GO:0031201">
    <property type="term" value="C:SNARE complex"/>
    <property type="evidence" value="ECO:0007669"/>
    <property type="project" value="TreeGrafter"/>
</dbReference>
<name>M5G1Q7_DACPD</name>
<evidence type="ECO:0000313" key="13">
    <source>
        <dbReference type="Proteomes" id="UP000030653"/>
    </source>
</evidence>
<dbReference type="GO" id="GO:0000139">
    <property type="term" value="C:Golgi membrane"/>
    <property type="evidence" value="ECO:0007669"/>
    <property type="project" value="UniProtKB-SubCell"/>
</dbReference>
<dbReference type="EMBL" id="JH795861">
    <property type="protein sequence ID" value="EJU02644.1"/>
    <property type="molecule type" value="Genomic_DNA"/>
</dbReference>
<keyword evidence="9" id="KW-0931">ER-Golgi transport</keyword>
<dbReference type="GO" id="GO:0006906">
    <property type="term" value="P:vesicle fusion"/>
    <property type="evidence" value="ECO:0007669"/>
    <property type="project" value="TreeGrafter"/>
</dbReference>
<evidence type="ECO:0000256" key="5">
    <source>
        <dbReference type="ARBA" id="ARBA00022927"/>
    </source>
</evidence>
<dbReference type="RefSeq" id="XP_040629538.1">
    <property type="nucleotide sequence ID" value="XM_040776850.1"/>
</dbReference>
<evidence type="ECO:0000256" key="9">
    <source>
        <dbReference type="PIRNR" id="PIRNR027109"/>
    </source>
</evidence>
<dbReference type="AlphaFoldDB" id="M5G1Q7"/>
<dbReference type="GeneID" id="63691912"/>
<dbReference type="OrthoDB" id="422156at2759"/>
<evidence type="ECO:0000256" key="8">
    <source>
        <dbReference type="ARBA" id="ARBA00023136"/>
    </source>
</evidence>
<dbReference type="GO" id="GO:0015031">
    <property type="term" value="P:protein transport"/>
    <property type="evidence" value="ECO:0007669"/>
    <property type="project" value="UniProtKB-KW"/>
</dbReference>
<evidence type="ECO:0000256" key="7">
    <source>
        <dbReference type="ARBA" id="ARBA00023034"/>
    </source>
</evidence>
<feature type="compositionally biased region" description="Low complexity" evidence="10">
    <location>
        <begin position="30"/>
        <end position="48"/>
    </location>
</feature>
<keyword evidence="4 11" id="KW-0812">Transmembrane</keyword>
<dbReference type="GO" id="GO:0006888">
    <property type="term" value="P:endoplasmic reticulum to Golgi vesicle-mediated transport"/>
    <property type="evidence" value="ECO:0007669"/>
    <property type="project" value="InterPro"/>
</dbReference>
<keyword evidence="13" id="KW-1185">Reference proteome</keyword>
<evidence type="ECO:0000256" key="4">
    <source>
        <dbReference type="ARBA" id="ARBA00022692"/>
    </source>
</evidence>
<evidence type="ECO:0000256" key="11">
    <source>
        <dbReference type="SAM" id="Phobius"/>
    </source>
</evidence>
<accession>M5G1Q7</accession>
<evidence type="ECO:0000256" key="10">
    <source>
        <dbReference type="SAM" id="MobiDB-lite"/>
    </source>
</evidence>
<dbReference type="GO" id="GO:0005801">
    <property type="term" value="C:cis-Golgi network"/>
    <property type="evidence" value="ECO:0007669"/>
    <property type="project" value="InterPro"/>
</dbReference>
<proteinExistence type="inferred from homology"/>